<dbReference type="RefSeq" id="WP_066172402.1">
    <property type="nucleotide sequence ID" value="NZ_CP136137.1"/>
</dbReference>
<dbReference type="Proteomes" id="UP001479933">
    <property type="component" value="Chromosome"/>
</dbReference>
<sequence length="90" mass="9209">MTDSYTPRPTPTPGPTPATLAADAAVRAAGPGEPADHSSIVAAEDLLVEASMVREAADEQFDLGALARQAEVLTQAHDRLSAALEDAGRG</sequence>
<reference evidence="1 2" key="1">
    <citation type="journal article" date="2023" name="Virus Evol.">
        <title>Computational host range prediction-The good, the bad, and the ugly.</title>
        <authorList>
            <person name="Howell A.A."/>
            <person name="Versoza C.J."/>
            <person name="Pfeifer S.P."/>
        </authorList>
    </citation>
    <scope>NUCLEOTIDE SEQUENCE [LARGE SCALE GENOMIC DNA]</scope>
    <source>
        <strain evidence="1 2">1610/1b</strain>
    </source>
</reference>
<evidence type="ECO:0000313" key="2">
    <source>
        <dbReference type="Proteomes" id="UP001479933"/>
    </source>
</evidence>
<dbReference type="EMBL" id="CP136137">
    <property type="protein sequence ID" value="WYY06645.1"/>
    <property type="molecule type" value="Genomic_DNA"/>
</dbReference>
<protein>
    <submittedName>
        <fullName evidence="1">Uncharacterized protein</fullName>
    </submittedName>
</protein>
<proteinExistence type="predicted"/>
<accession>A0ABZ2TYY8</accession>
<keyword evidence="2" id="KW-1185">Reference proteome</keyword>
<gene>
    <name evidence="1" type="ORF">RVF87_16490</name>
</gene>
<organism evidence="1 2">
    <name type="scientific">Gordonia hydrophobica</name>
    <dbReference type="NCBI Taxonomy" id="40516"/>
    <lineage>
        <taxon>Bacteria</taxon>
        <taxon>Bacillati</taxon>
        <taxon>Actinomycetota</taxon>
        <taxon>Actinomycetes</taxon>
        <taxon>Mycobacteriales</taxon>
        <taxon>Gordoniaceae</taxon>
        <taxon>Gordonia</taxon>
    </lineage>
</organism>
<name>A0ABZ2TYY8_9ACTN</name>
<evidence type="ECO:0000313" key="1">
    <source>
        <dbReference type="EMBL" id="WYY06645.1"/>
    </source>
</evidence>